<protein>
    <recommendedName>
        <fullName evidence="3">Spore germination protein gerPA/gerPF</fullName>
    </recommendedName>
</protein>
<accession>A0ABV8BAB8</accession>
<name>A0ABV8BAB8_9BACI</name>
<dbReference type="Proteomes" id="UP001595752">
    <property type="component" value="Unassembled WGS sequence"/>
</dbReference>
<dbReference type="EMBL" id="JBHRZT010000072">
    <property type="protein sequence ID" value="MFC3886176.1"/>
    <property type="molecule type" value="Genomic_DNA"/>
</dbReference>
<dbReference type="RefSeq" id="WP_377918545.1">
    <property type="nucleotide sequence ID" value="NZ_JBHRZT010000072.1"/>
</dbReference>
<evidence type="ECO:0008006" key="3">
    <source>
        <dbReference type="Google" id="ProtNLM"/>
    </source>
</evidence>
<comment type="caution">
    <text evidence="1">The sequence shown here is derived from an EMBL/GenBank/DDBJ whole genome shotgun (WGS) entry which is preliminary data.</text>
</comment>
<sequence length="50" mass="5132">MTLIIGSVTIEKVEGGTVNFGNCAYIGSQGGHNTSEITIGTISLFSINGE</sequence>
<evidence type="ECO:0000313" key="2">
    <source>
        <dbReference type="Proteomes" id="UP001595752"/>
    </source>
</evidence>
<proteinExistence type="predicted"/>
<gene>
    <name evidence="1" type="ORF">ACFOU2_22890</name>
</gene>
<organism evidence="1 2">
    <name type="scientific">Bacillus songklensis</name>
    <dbReference type="NCBI Taxonomy" id="1069116"/>
    <lineage>
        <taxon>Bacteria</taxon>
        <taxon>Bacillati</taxon>
        <taxon>Bacillota</taxon>
        <taxon>Bacilli</taxon>
        <taxon>Bacillales</taxon>
        <taxon>Bacillaceae</taxon>
        <taxon>Bacillus</taxon>
    </lineage>
</organism>
<keyword evidence="2" id="KW-1185">Reference proteome</keyword>
<reference evidence="2" key="1">
    <citation type="journal article" date="2019" name="Int. J. Syst. Evol. Microbiol.">
        <title>The Global Catalogue of Microorganisms (GCM) 10K type strain sequencing project: providing services to taxonomists for standard genome sequencing and annotation.</title>
        <authorList>
            <consortium name="The Broad Institute Genomics Platform"/>
            <consortium name="The Broad Institute Genome Sequencing Center for Infectious Disease"/>
            <person name="Wu L."/>
            <person name="Ma J."/>
        </authorList>
    </citation>
    <scope>NUCLEOTIDE SEQUENCE [LARGE SCALE GENOMIC DNA]</scope>
    <source>
        <strain evidence="2">CCUG 61889</strain>
    </source>
</reference>
<evidence type="ECO:0000313" key="1">
    <source>
        <dbReference type="EMBL" id="MFC3886176.1"/>
    </source>
</evidence>